<name>A0A517NS88_9BACT</name>
<dbReference type="SUPFAM" id="SSF109854">
    <property type="entry name" value="DinB/YfiT-like putative metalloenzymes"/>
    <property type="match status" value="1"/>
</dbReference>
<dbReference type="Gene3D" id="1.20.120.450">
    <property type="entry name" value="dinb family like domain"/>
    <property type="match status" value="1"/>
</dbReference>
<proteinExistence type="predicted"/>
<keyword evidence="2" id="KW-1185">Reference proteome</keyword>
<accession>A0A517NS88</accession>
<evidence type="ECO:0000313" key="2">
    <source>
        <dbReference type="Proteomes" id="UP000319817"/>
    </source>
</evidence>
<reference evidence="1 2" key="1">
    <citation type="submission" date="2019-02" db="EMBL/GenBank/DDBJ databases">
        <title>Deep-cultivation of Planctomycetes and their phenomic and genomic characterization uncovers novel biology.</title>
        <authorList>
            <person name="Wiegand S."/>
            <person name="Jogler M."/>
            <person name="Boedeker C."/>
            <person name="Pinto D."/>
            <person name="Vollmers J."/>
            <person name="Rivas-Marin E."/>
            <person name="Kohn T."/>
            <person name="Peeters S.H."/>
            <person name="Heuer A."/>
            <person name="Rast P."/>
            <person name="Oberbeckmann S."/>
            <person name="Bunk B."/>
            <person name="Jeske O."/>
            <person name="Meyerdierks A."/>
            <person name="Storesund J.E."/>
            <person name="Kallscheuer N."/>
            <person name="Luecker S."/>
            <person name="Lage O.M."/>
            <person name="Pohl T."/>
            <person name="Merkel B.J."/>
            <person name="Hornburger P."/>
            <person name="Mueller R.-W."/>
            <person name="Bruemmer F."/>
            <person name="Labrenz M."/>
            <person name="Spormann A.M."/>
            <person name="Op den Camp H."/>
            <person name="Overmann J."/>
            <person name="Amann R."/>
            <person name="Jetten M.S.M."/>
            <person name="Mascher T."/>
            <person name="Medema M.H."/>
            <person name="Devos D.P."/>
            <person name="Kaster A.-K."/>
            <person name="Ovreas L."/>
            <person name="Rohde M."/>
            <person name="Galperin M.Y."/>
            <person name="Jogler C."/>
        </authorList>
    </citation>
    <scope>NUCLEOTIDE SEQUENCE [LARGE SCALE GENOMIC DNA]</scope>
    <source>
        <strain evidence="1 2">K23_9</strain>
    </source>
</reference>
<dbReference type="OrthoDB" id="268680at2"/>
<dbReference type="InterPro" id="IPR034660">
    <property type="entry name" value="DinB/YfiT-like"/>
</dbReference>
<protein>
    <submittedName>
        <fullName evidence="1">Uncharacterized protein</fullName>
    </submittedName>
</protein>
<gene>
    <name evidence="1" type="ORF">K239x_19440</name>
</gene>
<dbReference type="EMBL" id="CP036526">
    <property type="protein sequence ID" value="QDT09991.1"/>
    <property type="molecule type" value="Genomic_DNA"/>
</dbReference>
<dbReference type="Proteomes" id="UP000319817">
    <property type="component" value="Chromosome"/>
</dbReference>
<organism evidence="1 2">
    <name type="scientific">Stieleria marina</name>
    <dbReference type="NCBI Taxonomy" id="1930275"/>
    <lineage>
        <taxon>Bacteria</taxon>
        <taxon>Pseudomonadati</taxon>
        <taxon>Planctomycetota</taxon>
        <taxon>Planctomycetia</taxon>
        <taxon>Pirellulales</taxon>
        <taxon>Pirellulaceae</taxon>
        <taxon>Stieleria</taxon>
    </lineage>
</organism>
<dbReference type="RefSeq" id="WP_145417540.1">
    <property type="nucleotide sequence ID" value="NZ_CP036526.1"/>
</dbReference>
<sequence length="161" mass="17502">MSNRDTQLNRFLLDSYQQIVADIPAERLGEPAPGGGHPPVWVLGHLAICAELGLASFGDEMAHPEWLEKFGPGSSDQIQNADEYSFDVFDQVILEGYPKLAKACAEASSDDMSVPHGIDFLEGGAIATRGDLMSHLLTSHFGFHLAQLSHWRRAAGNAPLF</sequence>
<evidence type="ECO:0000313" key="1">
    <source>
        <dbReference type="EMBL" id="QDT09991.1"/>
    </source>
</evidence>
<dbReference type="AlphaFoldDB" id="A0A517NS88"/>